<reference evidence="1" key="1">
    <citation type="submission" date="2014-09" db="EMBL/GenBank/DDBJ databases">
        <authorList>
            <person name="Magalhaes I.L.F."/>
            <person name="Oliveira U."/>
            <person name="Santos F.R."/>
            <person name="Vidigal T.H.D.A."/>
            <person name="Brescovit A.D."/>
            <person name="Santos A.J."/>
        </authorList>
    </citation>
    <scope>NUCLEOTIDE SEQUENCE</scope>
    <source>
        <tissue evidence="1">Shoot tissue taken approximately 20 cm above the soil surface</tissue>
    </source>
</reference>
<sequence>MRDVAVQNGPPVDPHILEIAETDAIVCASVGSDIYRCTTKHLVQAMLHPKHLVRASV</sequence>
<accession>A0A0A9CW00</accession>
<name>A0A0A9CW00_ARUDO</name>
<reference evidence="1" key="2">
    <citation type="journal article" date="2015" name="Data Brief">
        <title>Shoot transcriptome of the giant reed, Arundo donax.</title>
        <authorList>
            <person name="Barrero R.A."/>
            <person name="Guerrero F.D."/>
            <person name="Moolhuijzen P."/>
            <person name="Goolsby J.A."/>
            <person name="Tidwell J."/>
            <person name="Bellgard S.E."/>
            <person name="Bellgard M.I."/>
        </authorList>
    </citation>
    <scope>NUCLEOTIDE SEQUENCE</scope>
    <source>
        <tissue evidence="1">Shoot tissue taken approximately 20 cm above the soil surface</tissue>
    </source>
</reference>
<proteinExistence type="predicted"/>
<dbReference type="AlphaFoldDB" id="A0A0A9CW00"/>
<protein>
    <submittedName>
        <fullName evidence="1">Uncharacterized protein</fullName>
    </submittedName>
</protein>
<organism evidence="1">
    <name type="scientific">Arundo donax</name>
    <name type="common">Giant reed</name>
    <name type="synonym">Donax arundinaceus</name>
    <dbReference type="NCBI Taxonomy" id="35708"/>
    <lineage>
        <taxon>Eukaryota</taxon>
        <taxon>Viridiplantae</taxon>
        <taxon>Streptophyta</taxon>
        <taxon>Embryophyta</taxon>
        <taxon>Tracheophyta</taxon>
        <taxon>Spermatophyta</taxon>
        <taxon>Magnoliopsida</taxon>
        <taxon>Liliopsida</taxon>
        <taxon>Poales</taxon>
        <taxon>Poaceae</taxon>
        <taxon>PACMAD clade</taxon>
        <taxon>Arundinoideae</taxon>
        <taxon>Arundineae</taxon>
        <taxon>Arundo</taxon>
    </lineage>
</organism>
<evidence type="ECO:0000313" key="1">
    <source>
        <dbReference type="EMBL" id="JAD80524.1"/>
    </source>
</evidence>
<dbReference type="EMBL" id="GBRH01217371">
    <property type="protein sequence ID" value="JAD80524.1"/>
    <property type="molecule type" value="Transcribed_RNA"/>
</dbReference>